<sequence length="149" mass="16103">MSATVPAPIPITTISELRQHHSQLVRLGLASLPAHARRLFALLACDPAHLPYAAHLLAHHLDPRSALLNPLFATLPPRAATMLLALMLSLPLAPDHFTFPLLLKLNYHSHTQSLAAYLAGARPDLVSLLFRTSSCGALDVVSWTTMVLG</sequence>
<organism evidence="1 2">
    <name type="scientific">Oryza meyeriana var. granulata</name>
    <dbReference type="NCBI Taxonomy" id="110450"/>
    <lineage>
        <taxon>Eukaryota</taxon>
        <taxon>Viridiplantae</taxon>
        <taxon>Streptophyta</taxon>
        <taxon>Embryophyta</taxon>
        <taxon>Tracheophyta</taxon>
        <taxon>Spermatophyta</taxon>
        <taxon>Magnoliopsida</taxon>
        <taxon>Liliopsida</taxon>
        <taxon>Poales</taxon>
        <taxon>Poaceae</taxon>
        <taxon>BOP clade</taxon>
        <taxon>Oryzoideae</taxon>
        <taxon>Oryzeae</taxon>
        <taxon>Oryzinae</taxon>
        <taxon>Oryza</taxon>
        <taxon>Oryza meyeriana</taxon>
    </lineage>
</organism>
<accession>A0A6G1BSS4</accession>
<reference evidence="1 2" key="1">
    <citation type="submission" date="2019-11" db="EMBL/GenBank/DDBJ databases">
        <title>Whole genome sequence of Oryza granulata.</title>
        <authorList>
            <person name="Li W."/>
        </authorList>
    </citation>
    <scope>NUCLEOTIDE SEQUENCE [LARGE SCALE GENOMIC DNA]</scope>
    <source>
        <strain evidence="2">cv. Menghai</strain>
        <tissue evidence="1">Leaf</tissue>
    </source>
</reference>
<name>A0A6G1BSS4_9ORYZ</name>
<evidence type="ECO:0000313" key="1">
    <source>
        <dbReference type="EMBL" id="KAF0891385.1"/>
    </source>
</evidence>
<comment type="caution">
    <text evidence="1">The sequence shown here is derived from an EMBL/GenBank/DDBJ whole genome shotgun (WGS) entry which is preliminary data.</text>
</comment>
<dbReference type="OrthoDB" id="718498at2759"/>
<dbReference type="Proteomes" id="UP000479710">
    <property type="component" value="Unassembled WGS sequence"/>
</dbReference>
<evidence type="ECO:0000313" key="2">
    <source>
        <dbReference type="Proteomes" id="UP000479710"/>
    </source>
</evidence>
<gene>
    <name evidence="1" type="ORF">E2562_009817</name>
</gene>
<keyword evidence="2" id="KW-1185">Reference proteome</keyword>
<protein>
    <submittedName>
        <fullName evidence="1">Uncharacterized protein</fullName>
    </submittedName>
</protein>
<proteinExistence type="predicted"/>
<dbReference type="EMBL" id="SPHZ02000011">
    <property type="protein sequence ID" value="KAF0891385.1"/>
    <property type="molecule type" value="Genomic_DNA"/>
</dbReference>
<dbReference type="AlphaFoldDB" id="A0A6G1BSS4"/>